<dbReference type="RefSeq" id="WP_090660260.1">
    <property type="nucleotide sequence ID" value="NZ_FOIA01000027.1"/>
</dbReference>
<evidence type="ECO:0000313" key="2">
    <source>
        <dbReference type="Proteomes" id="UP000199345"/>
    </source>
</evidence>
<organism evidence="1 2">
    <name type="scientific">Nitrosomonas marina</name>
    <dbReference type="NCBI Taxonomy" id="917"/>
    <lineage>
        <taxon>Bacteria</taxon>
        <taxon>Pseudomonadati</taxon>
        <taxon>Pseudomonadota</taxon>
        <taxon>Betaproteobacteria</taxon>
        <taxon>Nitrosomonadales</taxon>
        <taxon>Nitrosomonadaceae</taxon>
        <taxon>Nitrosomonas</taxon>
    </lineage>
</organism>
<protein>
    <submittedName>
        <fullName evidence="1">Uncharacterized protein</fullName>
    </submittedName>
</protein>
<keyword evidence="2" id="KW-1185">Reference proteome</keyword>
<name>A0A1I0EHM5_9PROT</name>
<dbReference type="Proteomes" id="UP000199345">
    <property type="component" value="Unassembled WGS sequence"/>
</dbReference>
<dbReference type="EMBL" id="FOIA01000027">
    <property type="protein sequence ID" value="SET44681.1"/>
    <property type="molecule type" value="Genomic_DNA"/>
</dbReference>
<gene>
    <name evidence="1" type="ORF">SAMN05216326_12744</name>
</gene>
<accession>A0A1I0EHM5</accession>
<sequence>MRFLSGEFGSTSAGYGGGSANSIKGVGLAGENVNKSDLVQITPDGKSYLVRNADNAAVANKTGTIIPETTVKATHSNTYDRSPVIKLDDTGDILTLTSYSTGTSGSGLVIYKYDSGGNLIDFNEVDKSTSGAVLRNPKIRKLSNGNLLITWSISLIELRFMIMDPYTLDIIKSDTQIGTITSNDRYDVTDLENGGFMICYLSSDGDQQLAVYDNVGDVVLAPEAKQIWAGAAGVVSTQLQKLSDGNVAVVCLSKFVSTKGLYIGIYNQIGAQVLAMTNIETTDGGLHSVETSSLNGYFAVAYRYVTSDLKTYVFNNAGALQNTHIRTYTHGIYQMSFKILADQSNFYLFLAEGNQSAIYVAMLDVAGVLVSERKVTIAYTVEGIYSDAFLHRDCIVFAYREALQPKKCMYTVVETDTLLVKTQPTEFGSLPTSSGEKMAIIPCDDFSFAAAYENVSPSATNLISVKYEDTAIQGVAETSAAKGAVFVVGQGAGAQRINAISGTSPVAFDMTETNIKGNAGTLTKNSVVLGGFK</sequence>
<proteinExistence type="predicted"/>
<evidence type="ECO:0000313" key="1">
    <source>
        <dbReference type="EMBL" id="SET44681.1"/>
    </source>
</evidence>
<dbReference type="AlphaFoldDB" id="A0A1I0EHM5"/>
<reference evidence="2" key="1">
    <citation type="submission" date="2016-10" db="EMBL/GenBank/DDBJ databases">
        <authorList>
            <person name="Varghese N."/>
            <person name="Submissions S."/>
        </authorList>
    </citation>
    <scope>NUCLEOTIDE SEQUENCE [LARGE SCALE GENOMIC DNA]</scope>
    <source>
        <strain evidence="2">Nm71</strain>
    </source>
</reference>